<dbReference type="EC" id="2.7.7.7" evidence="1"/>
<dbReference type="InterPro" id="IPR002298">
    <property type="entry name" value="DNA_polymerase_A"/>
</dbReference>
<dbReference type="GO" id="GO:0006261">
    <property type="term" value="P:DNA-templated DNA replication"/>
    <property type="evidence" value="ECO:0007669"/>
    <property type="project" value="InterPro"/>
</dbReference>
<feature type="region of interest" description="Disordered" evidence="4">
    <location>
        <begin position="445"/>
        <end position="473"/>
    </location>
</feature>
<dbReference type="GO" id="GO:0006302">
    <property type="term" value="P:double-strand break repair"/>
    <property type="evidence" value="ECO:0007669"/>
    <property type="project" value="TreeGrafter"/>
</dbReference>
<evidence type="ECO:0000259" key="5">
    <source>
        <dbReference type="SMART" id="SM00482"/>
    </source>
</evidence>
<dbReference type="EMBL" id="JACCCC010000001">
    <property type="protein sequence ID" value="NYE46150.1"/>
    <property type="molecule type" value="Genomic_DNA"/>
</dbReference>
<keyword evidence="6" id="KW-0808">Transferase</keyword>
<dbReference type="AlphaFoldDB" id="A0A852TWB1"/>
<gene>
    <name evidence="6" type="ORF">HDA32_001270</name>
</gene>
<reference evidence="6 7" key="1">
    <citation type="submission" date="2020-07" db="EMBL/GenBank/DDBJ databases">
        <title>Sequencing the genomes of 1000 actinobacteria strains.</title>
        <authorList>
            <person name="Klenk H.-P."/>
        </authorList>
    </citation>
    <scope>NUCLEOTIDE SEQUENCE [LARGE SCALE GENOMIC DNA]</scope>
    <source>
        <strain evidence="6 7">CXB654</strain>
    </source>
</reference>
<accession>A0A852TWB1</accession>
<organism evidence="6 7">
    <name type="scientific">Spinactinospora alkalitolerans</name>
    <dbReference type="NCBI Taxonomy" id="687207"/>
    <lineage>
        <taxon>Bacteria</taxon>
        <taxon>Bacillati</taxon>
        <taxon>Actinomycetota</taxon>
        <taxon>Actinomycetes</taxon>
        <taxon>Streptosporangiales</taxon>
        <taxon>Nocardiopsidaceae</taxon>
        <taxon>Spinactinospora</taxon>
    </lineage>
</organism>
<dbReference type="InterPro" id="IPR043502">
    <property type="entry name" value="DNA/RNA_pol_sf"/>
</dbReference>
<evidence type="ECO:0000256" key="2">
    <source>
        <dbReference type="ARBA" id="ARBA00022705"/>
    </source>
</evidence>
<sequence>MRIAVVPDGEGGGRLRELAADGVSEASLWRVSDLAGAIADYEKHAAESPRWVWASTDEVYPPLMEHSLRIGRCHDVALVEALLLGHQGRFGEARSLGAAWARLHGRDVPPDLAHHPGTGVVPQATLFEPDLSTLPPDVDRLAALVEVHADQQRRIAALPSPDRFALLAAVESAGALAAVEMAHVGVPWRADVHDKLLTEQLGPRPSAGARPGVLAELAERISDAFGRQVNPDSPAQLLRAFAAIGHPVPSTRSWVLRRVEHPVVPLLLRYKELARLHSANGWTWLDTWVQHGRFRPDYVVGGVVSGRWATRGGGALQIPKVVRRAVVADPDWTLIAADAGQLEPRILAAVSGDHALAAAAGSDDLYARLAGAFEGDRQRAKIGVLAAMYGQTGGDAAPLLRTMRRTFPRAMEYVDAAARAGEEGLLVRSWLGRTCPPPSPMWRRIVLGDAGSGAPDGRDGRDSDEGDPAGRAARERGRFTRNFVIQATAAEWALVFMAAVRRGLAALDPGAGVPQTVFFQHDELVLHVPRAAVDSAVEVLRGAEVETRHLLFGATEVRFPLDIAVVECYADA</sequence>
<keyword evidence="6" id="KW-0548">Nucleotidyltransferase</keyword>
<dbReference type="PANTHER" id="PTHR10133:SF27">
    <property type="entry name" value="DNA POLYMERASE NU"/>
    <property type="match status" value="1"/>
</dbReference>
<evidence type="ECO:0000313" key="6">
    <source>
        <dbReference type="EMBL" id="NYE46150.1"/>
    </source>
</evidence>
<dbReference type="InterPro" id="IPR001098">
    <property type="entry name" value="DNA-dir_DNA_pol_A_palm_dom"/>
</dbReference>
<evidence type="ECO:0000256" key="3">
    <source>
        <dbReference type="ARBA" id="ARBA00049244"/>
    </source>
</evidence>
<dbReference type="GO" id="GO:0003677">
    <property type="term" value="F:DNA binding"/>
    <property type="evidence" value="ECO:0007669"/>
    <property type="project" value="InterPro"/>
</dbReference>
<dbReference type="NCBIfam" id="NF011538">
    <property type="entry name" value="PRK14975.1-1"/>
    <property type="match status" value="1"/>
</dbReference>
<feature type="domain" description="DNA-directed DNA polymerase family A palm" evidence="5">
    <location>
        <begin position="319"/>
        <end position="532"/>
    </location>
</feature>
<dbReference type="Gene3D" id="1.20.1060.10">
    <property type="entry name" value="Taq DNA Polymerase, Chain T, domain 4"/>
    <property type="match status" value="1"/>
</dbReference>
<dbReference type="Gene3D" id="1.10.150.20">
    <property type="entry name" value="5' to 3' exonuclease, C-terminal subdomain"/>
    <property type="match status" value="1"/>
</dbReference>
<proteinExistence type="predicted"/>
<keyword evidence="7" id="KW-1185">Reference proteome</keyword>
<name>A0A852TWB1_9ACTN</name>
<comment type="catalytic activity">
    <reaction evidence="3">
        <text>DNA(n) + a 2'-deoxyribonucleoside 5'-triphosphate = DNA(n+1) + diphosphate</text>
        <dbReference type="Rhea" id="RHEA:22508"/>
        <dbReference type="Rhea" id="RHEA-COMP:17339"/>
        <dbReference type="Rhea" id="RHEA-COMP:17340"/>
        <dbReference type="ChEBI" id="CHEBI:33019"/>
        <dbReference type="ChEBI" id="CHEBI:61560"/>
        <dbReference type="ChEBI" id="CHEBI:173112"/>
        <dbReference type="EC" id="2.7.7.7"/>
    </reaction>
</comment>
<dbReference type="SMART" id="SM00482">
    <property type="entry name" value="POLAc"/>
    <property type="match status" value="1"/>
</dbReference>
<dbReference type="RefSeq" id="WP_179642301.1">
    <property type="nucleotide sequence ID" value="NZ_BAAAYY010000012.1"/>
</dbReference>
<evidence type="ECO:0000256" key="1">
    <source>
        <dbReference type="ARBA" id="ARBA00012417"/>
    </source>
</evidence>
<dbReference type="SUPFAM" id="SSF56672">
    <property type="entry name" value="DNA/RNA polymerases"/>
    <property type="match status" value="1"/>
</dbReference>
<protein>
    <recommendedName>
        <fullName evidence="1">DNA-directed DNA polymerase</fullName>
        <ecNumber evidence="1">2.7.7.7</ecNumber>
    </recommendedName>
</protein>
<evidence type="ECO:0000313" key="7">
    <source>
        <dbReference type="Proteomes" id="UP000589036"/>
    </source>
</evidence>
<keyword evidence="2" id="KW-0235">DNA replication</keyword>
<dbReference type="Pfam" id="PF00476">
    <property type="entry name" value="DNA_pol_A"/>
    <property type="match status" value="1"/>
</dbReference>
<evidence type="ECO:0000256" key="4">
    <source>
        <dbReference type="SAM" id="MobiDB-lite"/>
    </source>
</evidence>
<dbReference type="CDD" id="cd06444">
    <property type="entry name" value="DNA_pol_A"/>
    <property type="match status" value="1"/>
</dbReference>
<dbReference type="Gene3D" id="3.30.70.370">
    <property type="match status" value="1"/>
</dbReference>
<dbReference type="PANTHER" id="PTHR10133">
    <property type="entry name" value="DNA POLYMERASE I"/>
    <property type="match status" value="1"/>
</dbReference>
<dbReference type="Proteomes" id="UP000589036">
    <property type="component" value="Unassembled WGS sequence"/>
</dbReference>
<dbReference type="GO" id="GO:0003887">
    <property type="term" value="F:DNA-directed DNA polymerase activity"/>
    <property type="evidence" value="ECO:0007669"/>
    <property type="project" value="UniProtKB-EC"/>
</dbReference>
<comment type="caution">
    <text evidence="6">The sequence shown here is derived from an EMBL/GenBank/DDBJ whole genome shotgun (WGS) entry which is preliminary data.</text>
</comment>